<dbReference type="GO" id="GO:0000035">
    <property type="term" value="F:acyl binding"/>
    <property type="evidence" value="ECO:0007669"/>
    <property type="project" value="TreeGrafter"/>
</dbReference>
<reference evidence="10 11" key="1">
    <citation type="submission" date="2020-08" db="EMBL/GenBank/DDBJ databases">
        <title>Genomic Encyclopedia of Type Strains, Phase III (KMG-III): the genomes of soil and plant-associated and newly described type strains.</title>
        <authorList>
            <person name="Whitman W."/>
        </authorList>
    </citation>
    <scope>NUCLEOTIDE SEQUENCE [LARGE SCALE GENOMIC DNA]</scope>
    <source>
        <strain evidence="10 11">CECT 8799</strain>
    </source>
</reference>
<dbReference type="RefSeq" id="WP_183460763.1">
    <property type="nucleotide sequence ID" value="NZ_JACHWZ010000012.1"/>
</dbReference>
<evidence type="ECO:0000256" key="8">
    <source>
        <dbReference type="ARBA" id="ARBA00024402"/>
    </source>
</evidence>
<evidence type="ECO:0000256" key="7">
    <source>
        <dbReference type="ARBA" id="ARBA00024328"/>
    </source>
</evidence>
<accession>A0A7W4Z9U4</accession>
<keyword evidence="6" id="KW-0275">Fatty acid biosynthesis</keyword>
<evidence type="ECO:0000259" key="9">
    <source>
        <dbReference type="PROSITE" id="PS50075"/>
    </source>
</evidence>
<keyword evidence="1" id="KW-0596">Phosphopantetheine</keyword>
<organism evidence="10 11">
    <name type="scientific">Microbulbifer rhizosphaerae</name>
    <dbReference type="NCBI Taxonomy" id="1562603"/>
    <lineage>
        <taxon>Bacteria</taxon>
        <taxon>Pseudomonadati</taxon>
        <taxon>Pseudomonadota</taxon>
        <taxon>Gammaproteobacteria</taxon>
        <taxon>Cellvibrionales</taxon>
        <taxon>Microbulbiferaceae</taxon>
        <taxon>Microbulbifer</taxon>
    </lineage>
</organism>
<dbReference type="Gene3D" id="1.10.1200.10">
    <property type="entry name" value="ACP-like"/>
    <property type="match status" value="1"/>
</dbReference>
<dbReference type="PANTHER" id="PTHR20863:SF76">
    <property type="entry name" value="CARRIER DOMAIN-CONTAINING PROTEIN"/>
    <property type="match status" value="1"/>
</dbReference>
<dbReference type="AlphaFoldDB" id="A0A7W4Z9U4"/>
<dbReference type="InterPro" id="IPR006162">
    <property type="entry name" value="Ppantetheine_attach_site"/>
</dbReference>
<evidence type="ECO:0000256" key="2">
    <source>
        <dbReference type="ARBA" id="ARBA00022516"/>
    </source>
</evidence>
<dbReference type="GO" id="GO:0000036">
    <property type="term" value="F:acyl carrier activity"/>
    <property type="evidence" value="ECO:0007669"/>
    <property type="project" value="TreeGrafter"/>
</dbReference>
<dbReference type="PANTHER" id="PTHR20863">
    <property type="entry name" value="ACYL CARRIER PROTEIN"/>
    <property type="match status" value="1"/>
</dbReference>
<dbReference type="EMBL" id="JACHWZ010000012">
    <property type="protein sequence ID" value="MBB3061931.1"/>
    <property type="molecule type" value="Genomic_DNA"/>
</dbReference>
<evidence type="ECO:0000256" key="3">
    <source>
        <dbReference type="ARBA" id="ARBA00022553"/>
    </source>
</evidence>
<proteinExistence type="predicted"/>
<keyword evidence="3" id="KW-0597">Phosphoprotein</keyword>
<evidence type="ECO:0000256" key="5">
    <source>
        <dbReference type="ARBA" id="ARBA00023098"/>
    </source>
</evidence>
<feature type="domain" description="Carrier" evidence="9">
    <location>
        <begin position="1"/>
        <end position="73"/>
    </location>
</feature>
<protein>
    <recommendedName>
        <fullName evidence="8">Acyl carrier protein AcpXL</fullName>
    </recommendedName>
</protein>
<dbReference type="PROSITE" id="PS50075">
    <property type="entry name" value="CARRIER"/>
    <property type="match status" value="1"/>
</dbReference>
<name>A0A7W4Z9U4_9GAMM</name>
<evidence type="ECO:0000256" key="4">
    <source>
        <dbReference type="ARBA" id="ARBA00022832"/>
    </source>
</evidence>
<evidence type="ECO:0000313" key="10">
    <source>
        <dbReference type="EMBL" id="MBB3061931.1"/>
    </source>
</evidence>
<dbReference type="SUPFAM" id="SSF47336">
    <property type="entry name" value="ACP-like"/>
    <property type="match status" value="1"/>
</dbReference>
<gene>
    <name evidence="10" type="ORF">FHS09_002774</name>
</gene>
<dbReference type="Proteomes" id="UP000535937">
    <property type="component" value="Unassembled WGS sequence"/>
</dbReference>
<dbReference type="Pfam" id="PF00550">
    <property type="entry name" value="PP-binding"/>
    <property type="match status" value="1"/>
</dbReference>
<keyword evidence="5" id="KW-0443">Lipid metabolism</keyword>
<dbReference type="InterPro" id="IPR003231">
    <property type="entry name" value="ACP"/>
</dbReference>
<comment type="pathway">
    <text evidence="7">Glycolipid biosynthesis; KDO(2)-lipid A biosynthesis.</text>
</comment>
<keyword evidence="4" id="KW-0276">Fatty acid metabolism</keyword>
<sequence length="78" mass="8992">MKAKILKLVEETARYPQRLSGEARLVEDLGMNSLQFMLLISMLEDEFDITIPSHKTEAIKRVADLMKLFEPEEPRKAS</sequence>
<evidence type="ECO:0000256" key="1">
    <source>
        <dbReference type="ARBA" id="ARBA00022450"/>
    </source>
</evidence>
<dbReference type="InterPro" id="IPR036736">
    <property type="entry name" value="ACP-like_sf"/>
</dbReference>
<dbReference type="InterPro" id="IPR009081">
    <property type="entry name" value="PP-bd_ACP"/>
</dbReference>
<dbReference type="PROSITE" id="PS00012">
    <property type="entry name" value="PHOSPHOPANTETHEINE"/>
    <property type="match status" value="1"/>
</dbReference>
<keyword evidence="2" id="KW-0444">Lipid biosynthesis</keyword>
<evidence type="ECO:0000313" key="11">
    <source>
        <dbReference type="Proteomes" id="UP000535937"/>
    </source>
</evidence>
<comment type="caution">
    <text evidence="10">The sequence shown here is derived from an EMBL/GenBank/DDBJ whole genome shotgun (WGS) entry which is preliminary data.</text>
</comment>
<evidence type="ECO:0000256" key="6">
    <source>
        <dbReference type="ARBA" id="ARBA00023160"/>
    </source>
</evidence>
<keyword evidence="11" id="KW-1185">Reference proteome</keyword>